<feature type="domain" description="Alpha-2-macroglobulin" evidence="5">
    <location>
        <begin position="1252"/>
        <end position="1342"/>
    </location>
</feature>
<dbReference type="SUPFAM" id="SSF48239">
    <property type="entry name" value="Terpenoid cyclases/Protein prenyltransferases"/>
    <property type="match status" value="1"/>
</dbReference>
<dbReference type="EMBL" id="MGEH01000034">
    <property type="protein sequence ID" value="OGL78298.1"/>
    <property type="molecule type" value="Genomic_DNA"/>
</dbReference>
<dbReference type="PANTHER" id="PTHR40094">
    <property type="entry name" value="ALPHA-2-MACROGLOBULIN HOMOLOG"/>
    <property type="match status" value="1"/>
</dbReference>
<dbReference type="PANTHER" id="PTHR40094:SF1">
    <property type="entry name" value="UBIQUITIN DOMAIN-CONTAINING PROTEIN"/>
    <property type="match status" value="1"/>
</dbReference>
<dbReference type="Pfam" id="PF17962">
    <property type="entry name" value="bMG6"/>
    <property type="match status" value="1"/>
</dbReference>
<evidence type="ECO:0000313" key="7">
    <source>
        <dbReference type="Proteomes" id="UP000176603"/>
    </source>
</evidence>
<gene>
    <name evidence="6" type="ORF">A3E39_03910</name>
</gene>
<dbReference type="Pfam" id="PF01835">
    <property type="entry name" value="MG2"/>
    <property type="match status" value="1"/>
</dbReference>
<dbReference type="Pfam" id="PF13205">
    <property type="entry name" value="Big_5"/>
    <property type="match status" value="3"/>
</dbReference>
<dbReference type="Pfam" id="PF17973">
    <property type="entry name" value="bMG10"/>
    <property type="match status" value="1"/>
</dbReference>
<comment type="caution">
    <text evidence="6">The sequence shown here is derived from an EMBL/GenBank/DDBJ whole genome shotgun (WGS) entry which is preliminary data.</text>
</comment>
<dbReference type="Gene3D" id="2.20.130.20">
    <property type="match status" value="1"/>
</dbReference>
<comment type="similarity">
    <text evidence="1">Belongs to the protease inhibitor I39 (alpha-2-macroglobulin) family. Bacterial alpha-2-macroglobulin subfamily.</text>
</comment>
<proteinExistence type="inferred from homology"/>
<keyword evidence="3" id="KW-0812">Transmembrane</keyword>
<dbReference type="InterPro" id="IPR002890">
    <property type="entry name" value="MG2"/>
</dbReference>
<dbReference type="Pfam" id="PF07678">
    <property type="entry name" value="TED_complement"/>
    <property type="match status" value="1"/>
</dbReference>
<dbReference type="Gene3D" id="2.60.40.1930">
    <property type="match status" value="1"/>
</dbReference>
<dbReference type="InterPro" id="IPR041246">
    <property type="entry name" value="Bact_MG10"/>
</dbReference>
<evidence type="ECO:0000256" key="2">
    <source>
        <dbReference type="ARBA" id="ARBA00022729"/>
    </source>
</evidence>
<dbReference type="Gene3D" id="1.50.10.20">
    <property type="match status" value="1"/>
</dbReference>
<dbReference type="InterPro" id="IPR021868">
    <property type="entry name" value="Alpha_2_Macroglob_MG3"/>
</dbReference>
<keyword evidence="3" id="KW-1133">Transmembrane helix</keyword>
<dbReference type="GO" id="GO:0004866">
    <property type="term" value="F:endopeptidase inhibitor activity"/>
    <property type="evidence" value="ECO:0007669"/>
    <property type="project" value="InterPro"/>
</dbReference>
<dbReference type="Gene3D" id="2.60.40.3710">
    <property type="match status" value="2"/>
</dbReference>
<evidence type="ECO:0008006" key="8">
    <source>
        <dbReference type="Google" id="ProtNLM"/>
    </source>
</evidence>
<dbReference type="SMART" id="SM01359">
    <property type="entry name" value="A2M_N_2"/>
    <property type="match status" value="1"/>
</dbReference>
<evidence type="ECO:0000259" key="4">
    <source>
        <dbReference type="SMART" id="SM01359"/>
    </source>
</evidence>
<dbReference type="Proteomes" id="UP000176603">
    <property type="component" value="Unassembled WGS sequence"/>
</dbReference>
<dbReference type="Pfam" id="PF11974">
    <property type="entry name" value="bMG3"/>
    <property type="match status" value="1"/>
</dbReference>
<dbReference type="SMART" id="SM01419">
    <property type="entry name" value="Thiol-ester_cl"/>
    <property type="match status" value="1"/>
</dbReference>
<dbReference type="InterPro" id="IPR041462">
    <property type="entry name" value="Bact_A2M_MG6"/>
</dbReference>
<dbReference type="Pfam" id="PF00207">
    <property type="entry name" value="A2M"/>
    <property type="match status" value="1"/>
</dbReference>
<dbReference type="InterPro" id="IPR032812">
    <property type="entry name" value="SbsA_Ig"/>
</dbReference>
<name>A0A1F7UKR4_9BACT</name>
<dbReference type="InterPro" id="IPR011625">
    <property type="entry name" value="A2M_N_BRD"/>
</dbReference>
<evidence type="ECO:0000256" key="3">
    <source>
        <dbReference type="SAM" id="Phobius"/>
    </source>
</evidence>
<keyword evidence="2" id="KW-0732">Signal</keyword>
<dbReference type="SMART" id="SM01360">
    <property type="entry name" value="A2M"/>
    <property type="match status" value="1"/>
</dbReference>
<dbReference type="Pfam" id="PF07703">
    <property type="entry name" value="A2M_BRD"/>
    <property type="match status" value="1"/>
</dbReference>
<dbReference type="InterPro" id="IPR001599">
    <property type="entry name" value="Macroglobln_a2"/>
</dbReference>
<feature type="transmembrane region" description="Helical" evidence="3">
    <location>
        <begin position="19"/>
        <end position="37"/>
    </location>
</feature>
<dbReference type="GO" id="GO:0005615">
    <property type="term" value="C:extracellular space"/>
    <property type="evidence" value="ECO:0007669"/>
    <property type="project" value="InterPro"/>
</dbReference>
<dbReference type="InterPro" id="IPR051802">
    <property type="entry name" value="YfhM-like"/>
</dbReference>
<keyword evidence="3" id="KW-0472">Membrane</keyword>
<evidence type="ECO:0000256" key="1">
    <source>
        <dbReference type="ARBA" id="ARBA00010556"/>
    </source>
</evidence>
<dbReference type="CDD" id="cd02891">
    <property type="entry name" value="A2M_like"/>
    <property type="match status" value="1"/>
</dbReference>
<feature type="domain" description="Alpha-2-macroglobulin bait region" evidence="4">
    <location>
        <begin position="1049"/>
        <end position="1193"/>
    </location>
</feature>
<dbReference type="InterPro" id="IPR011626">
    <property type="entry name" value="Alpha-macroglobulin_TED"/>
</dbReference>
<protein>
    <recommendedName>
        <fullName evidence="8">Alpha-2-macroglobulin</fullName>
    </recommendedName>
</protein>
<evidence type="ECO:0000259" key="5">
    <source>
        <dbReference type="SMART" id="SM01360"/>
    </source>
</evidence>
<organism evidence="6 7">
    <name type="scientific">Candidatus Uhrbacteria bacterium RIFCSPHIGHO2_12_FULL_60_25</name>
    <dbReference type="NCBI Taxonomy" id="1802399"/>
    <lineage>
        <taxon>Bacteria</taxon>
        <taxon>Candidatus Uhriibacteriota</taxon>
    </lineage>
</organism>
<dbReference type="InterPro" id="IPR008930">
    <property type="entry name" value="Terpenoid_cyclase/PrenylTrfase"/>
</dbReference>
<dbReference type="InterPro" id="IPR047565">
    <property type="entry name" value="Alpha-macroglob_thiol-ester_cl"/>
</dbReference>
<dbReference type="STRING" id="1802399.A3E39_03910"/>
<accession>A0A1F7UKR4</accession>
<reference evidence="6 7" key="1">
    <citation type="journal article" date="2016" name="Nat. Commun.">
        <title>Thousands of microbial genomes shed light on interconnected biogeochemical processes in an aquifer system.</title>
        <authorList>
            <person name="Anantharaman K."/>
            <person name="Brown C.T."/>
            <person name="Hug L.A."/>
            <person name="Sharon I."/>
            <person name="Castelle C.J."/>
            <person name="Probst A.J."/>
            <person name="Thomas B.C."/>
            <person name="Singh A."/>
            <person name="Wilkins M.J."/>
            <person name="Karaoz U."/>
            <person name="Brodie E.L."/>
            <person name="Williams K.H."/>
            <person name="Hubbard S.S."/>
            <person name="Banfield J.F."/>
        </authorList>
    </citation>
    <scope>NUCLEOTIDE SEQUENCE [LARGE SCALE GENOMIC DNA]</scope>
</reference>
<sequence>MNAFLSAVRRAVVSHWKTAVVSIIGVVAAGAVAYVLIPAPKAYGGLKGHTVEIYRNASFSVIFNQPMDHASAELAFKITPPIAGSFSWKGNELVFKPSQDLEKGATYEVFVEDTALSLLRKPIQKAFRQSYVILDYPEVSVAAPTDGSEIEQSQFLTVLFDHPIRRLTGSLDVPPYLTISPPIEGKYNWLGTTGFEFIPKNGWAAATEYTVTVPKGTKTADGGSTVNDFTWKFRTAHLTADTSSYERQNPEKPISLSFNYSINLDSLKQSLTIQETSSTLQNDQFSFTKSKDNDRIVEMMKKDKYRLGQTYTFKLPKGFTGGLGPLGLETDWQAIVLSDELGFRITAQEPVHQGTKEVNDGVTICFNNPIDKKLLKTAFRMVPEMKNFDVSPWGYINNVNCNSDRAVTLGGEWKPSTEYKVIVSGELADIYRQTLNNDVAFTFKTLPYRPSAGMSSYSATGVLASHLQRLYQVRTLNVDDTLTAKLCSGTVTQFVQSQPYDCAALNASKSYSTQGKLNEFKIVDLDFDDIAGRRIPVGFYALTAVLPSLQERNQENWQSREAVVVDTALTLKRDKANKLLVWATDLETGDVVPNLDVTAYRSVYNGNGEVIGTGKTGADGTVLIQLSGTNPNQFSATVIASDGKRLGVAATYWDDGIDVWNFGLESSYSGLRKHIGYLYTDRRIYRPDQMVYFKGVVRQDVDAALALPAVRQVKVTITDPVGTQLFTHDFPLSSYGTFNGYFQLKPEMNLGSYTIATEITAEGHDASNITGSFDVREYRRPDFKVEIQPPEGTQIAGRPLKATVNASYYYGSPLVNASVYYEITRNKLYFQPMRDEWYSYTMADAYDCWWWCRPEGDFETVKTGEGTIGDDGTFTVELPKDLTDYKSSAVYNVSVTVTDVSQRQVSANASIEVHRGEFYVGIRPNYSEGWGTPNANFDLATVTPDGTARPDVNVTVKLYKRTWSSVYKEQVDGSSAWESEKKDELLDTKTVQTDALGKGDVRFSPPGSGEFVAIAEARDSLGNLVQASTNRYIWRGEPGTVRITDDHHMKIVQTKGSYEVGDTASLAVQTPYENAKALVTVERNTIRSWKVMNLGSANRIVEIPIKDDATPNEYVSVLTVKGSKSSVPEFRLGYANLQVNTTKKVLDLKISTDKQAYRPRDKVTLTLETKRSDGSPVAAEVSVAVVDERVVSLLGSIDKNILGRFWFPRTIGVQTAQTLTMLVKKVFFATVGGDGKGGEANVPSIRGNFQDTAYWKADVVTGSDGKATVSFDLPDNLTSWQILAIGASKDTVVGSAEAKIVTRRDLMVEPILPRILRYQDTAQVGATVHNNTDAGMKVALSLDAKGVTLDGSASKSITLGPKSRQLVSWTVRVPLDSPEASFTVTAKANGFEDGFVQKIPVLPYSVSETVSASGIFEKNVTETLEIPEGILKNQGDVQVAVQPNVGNGLREAIKYLDSFPYECAEQRTSRMFANLMAEELGKLQVSDMTDAQIQEGKDRVNAAIAAIISRQKPNGGWGFWPEYEDSRAWLTSYVYYGLHQAERAGFAVDQNVMSKADAFMRGVLAGKIATDDWWWRQYWLNERAMILFAMSERDPKGLKGYMDTLYEKRSELATFGKIYLAMAYANVEKGTTSARSTTLLGDIKNKIVYLNPSTIYLHEDWDWGELLSSDLRTSSLYLQALLRIDPKNSDIERVVRYIMQNRKDGYWYSTHATAVTLLGLVEYVRANPIDKTAQDVRVFLNNDLAATLNFKDGDVTGEQSQRFAIGQLLKSGDTHQVGIEKDSDKRWFYDVNMKVYRQAMDIEPFENGFTVLSDYYDLKDKTYSNPLRIIRQGDNVKVRIKLLVPKRRRYVALEHHLPAGLEAVDFQLKTSAQYLQNQEKQCAPTWWGEQECFSNLSWNWGWWWENVWKHIELRDDRVFLFSENLEPGVYEYTFIATAVTPGEFRVPPARAYEFYNPLANAHNEGKIIKVLAK</sequence>
<evidence type="ECO:0000313" key="6">
    <source>
        <dbReference type="EMBL" id="OGL78298.1"/>
    </source>
</evidence>